<dbReference type="EMBL" id="DTBD01000005">
    <property type="protein sequence ID" value="HGQ63726.1"/>
    <property type="molecule type" value="Genomic_DNA"/>
</dbReference>
<dbReference type="AlphaFoldDB" id="A0A7C4NLC4"/>
<evidence type="ECO:0000256" key="1">
    <source>
        <dbReference type="SAM" id="Phobius"/>
    </source>
</evidence>
<organism evidence="3">
    <name type="scientific">Ignisphaera aggregans</name>
    <dbReference type="NCBI Taxonomy" id="334771"/>
    <lineage>
        <taxon>Archaea</taxon>
        <taxon>Thermoproteota</taxon>
        <taxon>Thermoprotei</taxon>
        <taxon>Desulfurococcales</taxon>
        <taxon>Desulfurococcaceae</taxon>
        <taxon>Ignisphaera</taxon>
    </lineage>
</organism>
<evidence type="ECO:0000313" key="3">
    <source>
        <dbReference type="EMBL" id="HGQ63726.1"/>
    </source>
</evidence>
<sequence>MGISHPYLAILATVAFIGVVISVFALFLYIVDQVNKTPILGVYAEAYTNYDRSVYVIITIEHKRGKSAEIKSILLFNETSTIALEDLENSEFVLLNSCRGRYTYLGGICKISLIFPPGIFHEDKIYSGLVVFNEGSYPIAFTPMKPLEQPSKVVHPLIFRVSPYVATCINVGLKDSGVQANISEGFSSRDLPKGWISISQNSWVVGDGMLQGVDKGDEGIFNTSLLYYADLSIDKYTSIISLRMKLYGEGIGVYKRWGLALYVQQLYQQLIAFSVNTSNYVEVARYWVEHRNGKTISEALYALPLSFDTKDNWLTIVVNVSCNGLECDIKGRLYDNSYNYVGSTAPITIRFSESQGEEHTIFMGVFVDNVAAMFDDFVAYVGVKPLNTITIMDVPIDYIVELRDSGGNLVSVNRSRVGSVTLNIPSIGLGDGSLIAVKYPYPYNELTCLEYRFSSFIFAGSIFVLNVSTVNVTLYHGGLAADISTPISSSSIKSGVLPLGIVNYANESYFITLKLTGVSAENLVIGIYIVNSTYISNPMTVLGGLALVNSTNELILKSNDIAYLYLNGSIYDLNRDAFLKLIMRACLSSDIPWVARGACFEYPILVKFTKLTLGSNAIK</sequence>
<keyword evidence="1" id="KW-0812">Transmembrane</keyword>
<comment type="caution">
    <text evidence="3">The sequence shown here is derived from an EMBL/GenBank/DDBJ whole genome shotgun (WGS) entry which is preliminary data.</text>
</comment>
<keyword evidence="1" id="KW-1133">Transmembrane helix</keyword>
<evidence type="ECO:0000313" key="2">
    <source>
        <dbReference type="EMBL" id="HGQ35565.1"/>
    </source>
</evidence>
<name>A0A7C4NLC4_9CREN</name>
<feature type="transmembrane region" description="Helical" evidence="1">
    <location>
        <begin position="7"/>
        <end position="31"/>
    </location>
</feature>
<protein>
    <submittedName>
        <fullName evidence="3">Uncharacterized protein</fullName>
    </submittedName>
</protein>
<reference evidence="3" key="1">
    <citation type="journal article" date="2020" name="mSystems">
        <title>Genome- and Community-Level Interaction Insights into Carbon Utilization and Element Cycling Functions of Hydrothermarchaeota in Hydrothermal Sediment.</title>
        <authorList>
            <person name="Zhou Z."/>
            <person name="Liu Y."/>
            <person name="Xu W."/>
            <person name="Pan J."/>
            <person name="Luo Z.H."/>
            <person name="Li M."/>
        </authorList>
    </citation>
    <scope>NUCLEOTIDE SEQUENCE [LARGE SCALE GENOMIC DNA]</scope>
    <source>
        <strain evidence="3">SpSt-637</strain>
        <strain evidence="2">SpSt-667</strain>
    </source>
</reference>
<keyword evidence="1" id="KW-0472">Membrane</keyword>
<dbReference type="EMBL" id="DTCK01000013">
    <property type="protein sequence ID" value="HGQ35565.1"/>
    <property type="molecule type" value="Genomic_DNA"/>
</dbReference>
<accession>A0A7C4NLC4</accession>
<proteinExistence type="predicted"/>
<gene>
    <name evidence="3" type="ORF">ENU08_00545</name>
    <name evidence="2" type="ORF">ENU41_02670</name>
</gene>